<keyword evidence="5" id="KW-0926">Vacuole</keyword>
<dbReference type="Gene3D" id="1.20.1560.10">
    <property type="entry name" value="ABC transporter type 1, transmembrane domain"/>
    <property type="match status" value="2"/>
</dbReference>
<dbReference type="eggNOG" id="KOG0054">
    <property type="taxonomic scope" value="Eukaryota"/>
</dbReference>
<proteinExistence type="inferred from homology"/>
<dbReference type="InterPro" id="IPR011527">
    <property type="entry name" value="ABC1_TM_dom"/>
</dbReference>
<evidence type="ECO:0000313" key="17">
    <source>
        <dbReference type="EMBL" id="AAS54536.2"/>
    </source>
</evidence>
<dbReference type="PROSITE" id="PS00211">
    <property type="entry name" value="ABC_TRANSPORTER_1"/>
    <property type="match status" value="2"/>
</dbReference>
<evidence type="ECO:0000256" key="8">
    <source>
        <dbReference type="ARBA" id="ARBA00022741"/>
    </source>
</evidence>
<evidence type="ECO:0000256" key="12">
    <source>
        <dbReference type="ARBA" id="ARBA00023136"/>
    </source>
</evidence>
<evidence type="ECO:0000256" key="10">
    <source>
        <dbReference type="ARBA" id="ARBA00022967"/>
    </source>
</evidence>
<evidence type="ECO:0000256" key="9">
    <source>
        <dbReference type="ARBA" id="ARBA00022840"/>
    </source>
</evidence>
<keyword evidence="18" id="KW-1185">Reference proteome</keyword>
<evidence type="ECO:0000256" key="14">
    <source>
        <dbReference type="SAM" id="Phobius"/>
    </source>
</evidence>
<dbReference type="PANTHER" id="PTHR24223:SF443">
    <property type="entry name" value="MULTIDRUG-RESISTANCE LIKE PROTEIN 1, ISOFORM I"/>
    <property type="match status" value="1"/>
</dbReference>
<dbReference type="GeneID" id="4623012"/>
<dbReference type="GO" id="GO:0042144">
    <property type="term" value="P:vacuole fusion, non-autophagic"/>
    <property type="evidence" value="ECO:0007669"/>
    <property type="project" value="UniProtKB-ARBA"/>
</dbReference>
<dbReference type="InterPro" id="IPR003439">
    <property type="entry name" value="ABC_transporter-like_ATP-bd"/>
</dbReference>
<dbReference type="GO" id="GO:0005524">
    <property type="term" value="F:ATP binding"/>
    <property type="evidence" value="ECO:0007669"/>
    <property type="project" value="UniProtKB-KW"/>
</dbReference>
<evidence type="ECO:0000256" key="1">
    <source>
        <dbReference type="ARBA" id="ARBA00004128"/>
    </source>
</evidence>
<evidence type="ECO:0000313" key="18">
    <source>
        <dbReference type="Proteomes" id="UP000000591"/>
    </source>
</evidence>
<dbReference type="OrthoDB" id="6500128at2759"/>
<protein>
    <submittedName>
        <fullName evidence="17">AGR047Wp</fullName>
    </submittedName>
</protein>
<dbReference type="InParanoid" id="Q750B0"/>
<dbReference type="CDD" id="cd03250">
    <property type="entry name" value="ABCC_MRP_domain1"/>
    <property type="match status" value="1"/>
</dbReference>
<reference evidence="17 18" key="1">
    <citation type="journal article" date="2004" name="Science">
        <title>The Ashbya gossypii genome as a tool for mapping the ancient Saccharomyces cerevisiae genome.</title>
        <authorList>
            <person name="Dietrich F.S."/>
            <person name="Voegeli S."/>
            <person name="Brachat S."/>
            <person name="Lerch A."/>
            <person name="Gates K."/>
            <person name="Steiner S."/>
            <person name="Mohr C."/>
            <person name="Pohlmann R."/>
            <person name="Luedi P."/>
            <person name="Choi S."/>
            <person name="Wing R.A."/>
            <person name="Flavier A."/>
            <person name="Gaffney T.D."/>
            <person name="Philippsen P."/>
        </authorList>
    </citation>
    <scope>NUCLEOTIDE SEQUENCE [LARGE SCALE GENOMIC DNA]</scope>
    <source>
        <strain evidence="18">ATCC 10895 / CBS 109.51 / FGSC 9923 / NRRL Y-1056</strain>
    </source>
</reference>
<dbReference type="FunCoup" id="Q750B0">
    <property type="interactions" value="316"/>
</dbReference>
<dbReference type="HOGENOM" id="CLU_000604_27_3_1"/>
<keyword evidence="4" id="KW-0597">Phosphoprotein</keyword>
<feature type="transmembrane region" description="Helical" evidence="14">
    <location>
        <begin position="1154"/>
        <end position="1175"/>
    </location>
</feature>
<dbReference type="PROSITE" id="PS50893">
    <property type="entry name" value="ABC_TRANSPORTER_2"/>
    <property type="match status" value="2"/>
</dbReference>
<feature type="transmembrane region" description="Helical" evidence="14">
    <location>
        <begin position="970"/>
        <end position="994"/>
    </location>
</feature>
<keyword evidence="9" id="KW-0067">ATP-binding</keyword>
<feature type="domain" description="ABC transmembrane type-1" evidence="16">
    <location>
        <begin position="930"/>
        <end position="1213"/>
    </location>
</feature>
<dbReference type="GO" id="GO:0140359">
    <property type="term" value="F:ABC-type transporter activity"/>
    <property type="evidence" value="ECO:0000318"/>
    <property type="project" value="GO_Central"/>
</dbReference>
<dbReference type="CDD" id="cd03244">
    <property type="entry name" value="ABCC_MRP_domain2"/>
    <property type="match status" value="1"/>
</dbReference>
<dbReference type="GO" id="GO:0042592">
    <property type="term" value="P:homeostatic process"/>
    <property type="evidence" value="ECO:0007669"/>
    <property type="project" value="UniProtKB-ARBA"/>
</dbReference>
<comment type="similarity">
    <text evidence="2">Belongs to the ABC transporter superfamily. ABCC family. Conjugate transporter (TC 3.A.1.208) subfamily.</text>
</comment>
<evidence type="ECO:0000256" key="7">
    <source>
        <dbReference type="ARBA" id="ARBA00022737"/>
    </source>
</evidence>
<dbReference type="PANTHER" id="PTHR24223">
    <property type="entry name" value="ATP-BINDING CASSETTE SUB-FAMILY C"/>
    <property type="match status" value="1"/>
</dbReference>
<dbReference type="SUPFAM" id="SSF90123">
    <property type="entry name" value="ABC transporter transmembrane region"/>
    <property type="match status" value="2"/>
</dbReference>
<dbReference type="InterPro" id="IPR050173">
    <property type="entry name" value="ABC_transporter_C-like"/>
</dbReference>
<feature type="transmembrane region" description="Helical" evidence="14">
    <location>
        <begin position="157"/>
        <end position="176"/>
    </location>
</feature>
<dbReference type="RefSeq" id="NP_986712.2">
    <property type="nucleotide sequence ID" value="NM_211774.2"/>
</dbReference>
<evidence type="ECO:0000259" key="15">
    <source>
        <dbReference type="PROSITE" id="PS50893"/>
    </source>
</evidence>
<sequence length="1492" mass="167381">MGTMRAERGSRPDWGGGPISFYGDLELTFIDGVLLRGTALLMLAVGSARVWRLIARPHPGVKYRQDWLLMARLGCSAVFLALCAAAGATVQGDASIYWLTAASTAVAIVLQWISFMRAPVSDGVLLFYWLFEALVHVARSVNFTIRHFYEDQWPAGHRAFVFEILLVASALLVLALEAGPQKRKKPYQEIRELHSSRRRNPLEKAHIFQRITFSWMSEMMSNGYRRYLTERDLYQLPAEHDARTLSEDMEKRWQRELNKRARPSLAWVLFSSFSHKILLAVLFKICHDILAFTQPQLLRLLIKFVTEYSKARGDISAEEDVPLVRGFMLAVGMFLVSVVQTTVLQQYFLQAFDTGTDLRSGITSLIYKKALHLSNEASGTSATGDIVNLMSVDAQRLRDLTQWGNVIWSGPFQLCLCLYSLHRLLGPCIWVGVVLLLFTLPLNSYISRVLKRLQKEQMKNKDERTRLISEILNNIKSLKLYAWEIPYKEKLDYVRNQKELKTLRKMGLTTAFANFQYNIIPFLVSCSTFAVFVLTQKGRPLTTDLVFPALTLFNLLSFPLAVLPIAITSFIEASVAIGRLTNFLTAEELQRDAITREPAVKAPGGVAVALADNATFLWQRKPEYKVALKNINFRAKKSELTCIIGKVGSGKSALIQAMLGDLFRVNGSAVVRGNVAYVSQVAWIMNGTVRDNILFGHKYDAKFYQQTIKACALTVDLSILPDGDNTFVGEKGISLSGGQKARLSLARAVYARADTYLLDDPLAAVDEHVAKHLLQNVFGPNGLLKSKARVLTTNKITALEIADHIVLLENGEIVQQGTFSEVISDEDSAISKLVLHHGKKQNGAPTSGESSSPSSSAFEYDVVEPDLDLEKLADEELQVQDVFSLRRPSDATFKSISFAETAHEEHREQGKVKWSIYLEYAKACNPRHVVVFLCVLTLSMFLSVMGGVWLKHWSEVNTRYGYNPNVALYLGVYFMFGLGASLSTLIQSAILWIYCSIHASVYLHESMLAAVLRAPMSFFETTPIGRILNRFSNDIYKVDELLARTFSQFFANTTRVSFTIIVICVTTWQFTFFVIPLAMLYIYYQQYYLKTSRELRRLDSVTKSPVYAHFQETLNGVSSIRGYGQLDRFIHINQARINNNTSAYYPSMNVNRWLAYRLEFIGSCIIFFAATLSVFRLASGSLTSGMVGLSLSYALQITQSLNWIVRMTVEVETNIVSVERIKEYAELEPEAPQFIANSVPSGDWPKDGEIKFENYSTRYRPGLDLILRGINLHIKPHERVGIVGRTGAGKSSLALSLFRIIEAAEGHISIDGVPIDTIGLTDLRKKLSIIPQDSQVFEGTVRDNIDPTKQYTDEQIWKALELSHLADHVKGMGSDGLDTPLTEGGKNLSVGQRQLMCLARALLIPSRILVLDEATAAIDVETDKVIQDTIRSSFNDRTILTIAHRINTIMDSDKIVVLDKGTVAEFDTPENLLKKKEESIFYTLCKEAGLTS</sequence>
<evidence type="ECO:0000256" key="2">
    <source>
        <dbReference type="ARBA" id="ARBA00009726"/>
    </source>
</evidence>
<accession>Q750B0</accession>
<dbReference type="FunFam" id="1.20.1560.10:FF:000020">
    <property type="entry name" value="ABC metal ion transporter"/>
    <property type="match status" value="1"/>
</dbReference>
<feature type="transmembrane region" description="Helical" evidence="14">
    <location>
        <begin position="511"/>
        <end position="534"/>
    </location>
</feature>
<evidence type="ECO:0000256" key="4">
    <source>
        <dbReference type="ARBA" id="ARBA00022553"/>
    </source>
</evidence>
<dbReference type="PROSITE" id="PS50929">
    <property type="entry name" value="ABC_TM1F"/>
    <property type="match status" value="2"/>
</dbReference>
<dbReference type="FunFam" id="1.20.1560.10:FF:000001">
    <property type="entry name" value="ATP-binding cassette subfamily C member 1"/>
    <property type="match status" value="1"/>
</dbReference>
<feature type="transmembrane region" description="Helical" evidence="14">
    <location>
        <begin position="327"/>
        <end position="348"/>
    </location>
</feature>
<comment type="subcellular location">
    <subcellularLocation>
        <location evidence="1">Vacuole membrane</location>
        <topology evidence="1">Multi-pass membrane protein</topology>
    </subcellularLocation>
</comment>
<feature type="domain" description="ABC transporter" evidence="15">
    <location>
        <begin position="608"/>
        <end position="835"/>
    </location>
</feature>
<keyword evidence="10" id="KW-1278">Translocase</keyword>
<evidence type="ECO:0000256" key="5">
    <source>
        <dbReference type="ARBA" id="ARBA00022554"/>
    </source>
</evidence>
<dbReference type="InterPro" id="IPR027417">
    <property type="entry name" value="P-loop_NTPase"/>
</dbReference>
<dbReference type="EMBL" id="AE016820">
    <property type="protein sequence ID" value="AAS54536.2"/>
    <property type="molecule type" value="Genomic_DNA"/>
</dbReference>
<dbReference type="SUPFAM" id="SSF52540">
    <property type="entry name" value="P-loop containing nucleoside triphosphate hydrolases"/>
    <property type="match status" value="2"/>
</dbReference>
<dbReference type="OMA" id="CFETGMR"/>
<comment type="function">
    <text evidence="13">Cooperates for the ATP-dependent vacuolar transport of bilirubin and glutathione conjugates.</text>
</comment>
<keyword evidence="6 14" id="KW-0812">Transmembrane</keyword>
<gene>
    <name evidence="17" type="ORF">AGOS_AGR047W</name>
</gene>
<dbReference type="GO" id="GO:0055085">
    <property type="term" value="P:transmembrane transport"/>
    <property type="evidence" value="ECO:0000318"/>
    <property type="project" value="GO_Central"/>
</dbReference>
<organism evidence="17 18">
    <name type="scientific">Eremothecium gossypii (strain ATCC 10895 / CBS 109.51 / FGSC 9923 / NRRL Y-1056)</name>
    <name type="common">Yeast</name>
    <name type="synonym">Ashbya gossypii</name>
    <dbReference type="NCBI Taxonomy" id="284811"/>
    <lineage>
        <taxon>Eukaryota</taxon>
        <taxon>Fungi</taxon>
        <taxon>Dikarya</taxon>
        <taxon>Ascomycota</taxon>
        <taxon>Saccharomycotina</taxon>
        <taxon>Saccharomycetes</taxon>
        <taxon>Saccharomycetales</taxon>
        <taxon>Saccharomycetaceae</taxon>
        <taxon>Eremothecium</taxon>
    </lineage>
</organism>
<feature type="transmembrane region" description="Helical" evidence="14">
    <location>
        <begin position="125"/>
        <end position="145"/>
    </location>
</feature>
<dbReference type="Proteomes" id="UP000000591">
    <property type="component" value="Chromosome VII"/>
</dbReference>
<dbReference type="Gene3D" id="3.40.50.300">
    <property type="entry name" value="P-loop containing nucleotide triphosphate hydrolases"/>
    <property type="match status" value="2"/>
</dbReference>
<feature type="transmembrane region" description="Helical" evidence="14">
    <location>
        <begin position="429"/>
        <end position="450"/>
    </location>
</feature>
<dbReference type="GO" id="GO:0015127">
    <property type="term" value="F:bilirubin transmembrane transporter activity"/>
    <property type="evidence" value="ECO:0000318"/>
    <property type="project" value="GO_Central"/>
</dbReference>
<evidence type="ECO:0000256" key="6">
    <source>
        <dbReference type="ARBA" id="ARBA00022692"/>
    </source>
</evidence>
<evidence type="ECO:0000256" key="11">
    <source>
        <dbReference type="ARBA" id="ARBA00022989"/>
    </source>
</evidence>
<dbReference type="InterPro" id="IPR036640">
    <property type="entry name" value="ABC1_TM_sf"/>
</dbReference>
<feature type="transmembrane region" description="Helical" evidence="14">
    <location>
        <begin position="67"/>
        <end position="90"/>
    </location>
</feature>
<dbReference type="FunFam" id="3.40.50.300:FF:000565">
    <property type="entry name" value="ABC bile acid transporter"/>
    <property type="match status" value="1"/>
</dbReference>
<feature type="domain" description="ABC transmembrane type-1" evidence="16">
    <location>
        <begin position="278"/>
        <end position="572"/>
    </location>
</feature>
<feature type="domain" description="ABC transporter" evidence="15">
    <location>
        <begin position="1250"/>
        <end position="1485"/>
    </location>
</feature>
<feature type="transmembrane region" description="Helical" evidence="14">
    <location>
        <begin position="1058"/>
        <end position="1084"/>
    </location>
</feature>
<name>Q750B0_EREGS</name>
<dbReference type="STRING" id="284811.Q750B0"/>
<keyword evidence="11 14" id="KW-1133">Transmembrane helix</keyword>
<dbReference type="GO" id="GO:0016887">
    <property type="term" value="F:ATP hydrolysis activity"/>
    <property type="evidence" value="ECO:0007669"/>
    <property type="project" value="InterPro"/>
</dbReference>
<dbReference type="KEGG" id="ago:AGOS_AGR047W"/>
<dbReference type="Pfam" id="PF00664">
    <property type="entry name" value="ABC_membrane"/>
    <property type="match status" value="2"/>
</dbReference>
<dbReference type="Pfam" id="PF00005">
    <property type="entry name" value="ABC_tran"/>
    <property type="match status" value="2"/>
</dbReference>
<feature type="transmembrane region" description="Helical" evidence="14">
    <location>
        <begin position="33"/>
        <end position="55"/>
    </location>
</feature>
<dbReference type="FunFam" id="3.40.50.300:FF:000450">
    <property type="entry name" value="ABC transporter C family member 2"/>
    <property type="match status" value="1"/>
</dbReference>
<evidence type="ECO:0000259" key="16">
    <source>
        <dbReference type="PROSITE" id="PS50929"/>
    </source>
</evidence>
<dbReference type="InterPro" id="IPR056227">
    <property type="entry name" value="TMD0_ABC"/>
</dbReference>
<evidence type="ECO:0000256" key="3">
    <source>
        <dbReference type="ARBA" id="ARBA00022448"/>
    </source>
</evidence>
<dbReference type="GO" id="GO:0000329">
    <property type="term" value="C:fungal-type vacuole membrane"/>
    <property type="evidence" value="ECO:0000318"/>
    <property type="project" value="GO_Central"/>
</dbReference>
<evidence type="ECO:0000256" key="13">
    <source>
        <dbReference type="ARBA" id="ARBA00053425"/>
    </source>
</evidence>
<keyword evidence="3" id="KW-0813">Transport</keyword>
<reference evidence="18" key="2">
    <citation type="journal article" date="2013" name="G3 (Bethesda)">
        <title>Genomes of Ashbya fungi isolated from insects reveal four mating-type loci, numerous translocations, lack of transposons, and distinct gene duplications.</title>
        <authorList>
            <person name="Dietrich F.S."/>
            <person name="Voegeli S."/>
            <person name="Kuo S."/>
            <person name="Philippsen P."/>
        </authorList>
    </citation>
    <scope>GENOME REANNOTATION</scope>
    <source>
        <strain evidence="18">ATCC 10895 / CBS 109.51 / FGSC 9923 / NRRL Y-1056</strain>
    </source>
</reference>
<feature type="transmembrane region" description="Helical" evidence="14">
    <location>
        <begin position="929"/>
        <end position="950"/>
    </location>
</feature>
<feature type="transmembrane region" description="Helical" evidence="14">
    <location>
        <begin position="546"/>
        <end position="571"/>
    </location>
</feature>
<keyword evidence="8" id="KW-0547">Nucleotide-binding</keyword>
<dbReference type="CDD" id="cd18603">
    <property type="entry name" value="ABC_6TM_MRP1_2_3_6_D2_like"/>
    <property type="match status" value="1"/>
</dbReference>
<feature type="transmembrane region" description="Helical" evidence="14">
    <location>
        <begin position="96"/>
        <end position="113"/>
    </location>
</feature>
<keyword evidence="12 14" id="KW-0472">Membrane</keyword>
<keyword evidence="7" id="KW-0677">Repeat</keyword>
<dbReference type="CDD" id="cd18595">
    <property type="entry name" value="ABC_6TM_MRP1_2_3_6_D1_like"/>
    <property type="match status" value="1"/>
</dbReference>
<dbReference type="Pfam" id="PF24357">
    <property type="entry name" value="TMD0_ABC"/>
    <property type="match status" value="1"/>
</dbReference>
<dbReference type="InterPro" id="IPR003593">
    <property type="entry name" value="AAA+_ATPase"/>
</dbReference>
<dbReference type="SMART" id="SM00382">
    <property type="entry name" value="AAA"/>
    <property type="match status" value="2"/>
</dbReference>
<dbReference type="InterPro" id="IPR017871">
    <property type="entry name" value="ABC_transporter-like_CS"/>
</dbReference>